<protein>
    <submittedName>
        <fullName evidence="7">ABC-type oligopeptide transport system, permease component</fullName>
    </submittedName>
</protein>
<evidence type="ECO:0000256" key="4">
    <source>
        <dbReference type="ARBA" id="ARBA00023136"/>
    </source>
</evidence>
<evidence type="ECO:0000313" key="8">
    <source>
        <dbReference type="Proteomes" id="UP000002431"/>
    </source>
</evidence>
<comment type="similarity">
    <text evidence="5">Belongs to the binding-protein-dependent transport system permease family.</text>
</comment>
<evidence type="ECO:0000313" key="7">
    <source>
        <dbReference type="EMBL" id="ABF45637.1"/>
    </source>
</evidence>
<feature type="transmembrane region" description="Helical" evidence="5">
    <location>
        <begin position="292"/>
        <end position="310"/>
    </location>
</feature>
<dbReference type="InterPro" id="IPR025966">
    <property type="entry name" value="OppC_N"/>
</dbReference>
<dbReference type="Pfam" id="PF12911">
    <property type="entry name" value="OppC_N"/>
    <property type="match status" value="1"/>
</dbReference>
<dbReference type="RefSeq" id="WP_011530474.1">
    <property type="nucleotide sequence ID" value="NC_008025.1"/>
</dbReference>
<feature type="transmembrane region" description="Helical" evidence="5">
    <location>
        <begin position="209"/>
        <end position="230"/>
    </location>
</feature>
<sequence>MSAISSKAPAQSRSTSQSQWAVVWRQFLKHPLARVGLLILGVLYLLAIFAGFIAPYGGNQYTTDAATRVSWAPPTPIHIRNAQGQLTRPFIYGVKREVDFTTFRDKYVEDKSQVYPIHFFVRRPSARYNLFGLIPTDLKLFGVDEPARLFLWGSDNLGRDQFSRIMYGGQISLSIGLIATVVSLVIGLILGGIAGYFRGWADTLIMRTVEVLVSIPDLFLLLTLRALLPIDINPIFSFYLITVILAAIGWGGIARVVRSQLLSTRELDYVQAATALGASDARIIGQHMLPATASYIIVIATLLIPGYILLESGLSFLGVGVVEPYASWGKLLQQAYEGGFESISGRPWVLIPGLFITLAVLAWQFVGDGLRDAFDPRRRR</sequence>
<keyword evidence="3 5" id="KW-1133">Transmembrane helix</keyword>
<comment type="subcellular location">
    <subcellularLocation>
        <location evidence="5">Cell membrane</location>
        <topology evidence="5">Multi-pass membrane protein</topology>
    </subcellularLocation>
    <subcellularLocation>
        <location evidence="1">Membrane</location>
        <topology evidence="1">Multi-pass membrane protein</topology>
    </subcellularLocation>
</comment>
<keyword evidence="8" id="KW-1185">Reference proteome</keyword>
<dbReference type="STRING" id="319795.Dgeo_1342"/>
<dbReference type="PANTHER" id="PTHR43839:SF1">
    <property type="entry name" value="OPPC IN A BINDING PROTEIN-DEPENDENT TRANSPORT SYSTEM"/>
    <property type="match status" value="1"/>
</dbReference>
<feature type="transmembrane region" description="Helical" evidence="5">
    <location>
        <begin position="348"/>
        <end position="370"/>
    </location>
</feature>
<feature type="transmembrane region" description="Helical" evidence="5">
    <location>
        <begin position="35"/>
        <end position="54"/>
    </location>
</feature>
<evidence type="ECO:0000256" key="5">
    <source>
        <dbReference type="RuleBase" id="RU363032"/>
    </source>
</evidence>
<dbReference type="PROSITE" id="PS50928">
    <property type="entry name" value="ABC_TM1"/>
    <property type="match status" value="1"/>
</dbReference>
<keyword evidence="2 5" id="KW-0812">Transmembrane</keyword>
<dbReference type="KEGG" id="dge:Dgeo_1342"/>
<reference evidence="7" key="1">
    <citation type="submission" date="2006-04" db="EMBL/GenBank/DDBJ databases">
        <title>Complete sequence of chromosome of Deinococcus geothermalis DSM 11300.</title>
        <authorList>
            <consortium name="US DOE Joint Genome Institute"/>
            <person name="Copeland A."/>
            <person name="Lucas S."/>
            <person name="Lapidus A."/>
            <person name="Barry K."/>
            <person name="Detter J.C."/>
            <person name="Glavina del Rio T."/>
            <person name="Hammon N."/>
            <person name="Israni S."/>
            <person name="Dalin E."/>
            <person name="Tice H."/>
            <person name="Pitluck S."/>
            <person name="Brettin T."/>
            <person name="Bruce D."/>
            <person name="Han C."/>
            <person name="Tapia R."/>
            <person name="Saunders E."/>
            <person name="Gilna P."/>
            <person name="Schmutz J."/>
            <person name="Larimer F."/>
            <person name="Land M."/>
            <person name="Hauser L."/>
            <person name="Kyrpides N."/>
            <person name="Kim E."/>
            <person name="Daly M.J."/>
            <person name="Fredrickson J.K."/>
            <person name="Makarova K.S."/>
            <person name="Gaidamakova E.K."/>
            <person name="Zhai M."/>
            <person name="Richardson P."/>
        </authorList>
    </citation>
    <scope>NUCLEOTIDE SEQUENCE</scope>
    <source>
        <strain evidence="7">DSM 11300</strain>
    </source>
</reference>
<evidence type="ECO:0000256" key="2">
    <source>
        <dbReference type="ARBA" id="ARBA00022692"/>
    </source>
</evidence>
<dbReference type="CDD" id="cd06261">
    <property type="entry name" value="TM_PBP2"/>
    <property type="match status" value="1"/>
</dbReference>
<keyword evidence="5" id="KW-0813">Transport</keyword>
<dbReference type="InterPro" id="IPR000515">
    <property type="entry name" value="MetI-like"/>
</dbReference>
<dbReference type="eggNOG" id="COG1173">
    <property type="taxonomic scope" value="Bacteria"/>
</dbReference>
<dbReference type="EMBL" id="CP000359">
    <property type="protein sequence ID" value="ABF45637.1"/>
    <property type="molecule type" value="Genomic_DNA"/>
</dbReference>
<dbReference type="SUPFAM" id="SSF161098">
    <property type="entry name" value="MetI-like"/>
    <property type="match status" value="1"/>
</dbReference>
<dbReference type="InterPro" id="IPR035906">
    <property type="entry name" value="MetI-like_sf"/>
</dbReference>
<feature type="domain" description="ABC transmembrane type-1" evidence="6">
    <location>
        <begin position="169"/>
        <end position="367"/>
    </location>
</feature>
<dbReference type="HOGENOM" id="CLU_028518_1_0_0"/>
<feature type="transmembrane region" description="Helical" evidence="5">
    <location>
        <begin position="171"/>
        <end position="197"/>
    </location>
</feature>
<evidence type="ECO:0000256" key="3">
    <source>
        <dbReference type="ARBA" id="ARBA00022989"/>
    </source>
</evidence>
<feature type="transmembrane region" description="Helical" evidence="5">
    <location>
        <begin position="236"/>
        <end position="257"/>
    </location>
</feature>
<gene>
    <name evidence="7" type="ordered locus">Dgeo_1342</name>
</gene>
<evidence type="ECO:0000256" key="1">
    <source>
        <dbReference type="ARBA" id="ARBA00004141"/>
    </source>
</evidence>
<dbReference type="Pfam" id="PF00528">
    <property type="entry name" value="BPD_transp_1"/>
    <property type="match status" value="1"/>
</dbReference>
<dbReference type="Gene3D" id="1.10.3720.10">
    <property type="entry name" value="MetI-like"/>
    <property type="match status" value="1"/>
</dbReference>
<dbReference type="PANTHER" id="PTHR43839">
    <property type="entry name" value="OPPC IN A BINDING PROTEIN-DEPENDENT TRANSPORT SYSTEM"/>
    <property type="match status" value="1"/>
</dbReference>
<dbReference type="GO" id="GO:0005886">
    <property type="term" value="C:plasma membrane"/>
    <property type="evidence" value="ECO:0007669"/>
    <property type="project" value="UniProtKB-SubCell"/>
</dbReference>
<accession>Q1IYP7</accession>
<evidence type="ECO:0000259" key="6">
    <source>
        <dbReference type="PROSITE" id="PS50928"/>
    </source>
</evidence>
<proteinExistence type="inferred from homology"/>
<dbReference type="Proteomes" id="UP000002431">
    <property type="component" value="Chromosome"/>
</dbReference>
<name>Q1IYP7_DEIGD</name>
<dbReference type="AlphaFoldDB" id="Q1IYP7"/>
<dbReference type="GO" id="GO:0055085">
    <property type="term" value="P:transmembrane transport"/>
    <property type="evidence" value="ECO:0007669"/>
    <property type="project" value="InterPro"/>
</dbReference>
<organism evidence="7 8">
    <name type="scientific">Deinococcus geothermalis (strain DSM 11300 / CIP 105573 / AG-3a)</name>
    <dbReference type="NCBI Taxonomy" id="319795"/>
    <lineage>
        <taxon>Bacteria</taxon>
        <taxon>Thermotogati</taxon>
        <taxon>Deinococcota</taxon>
        <taxon>Deinococci</taxon>
        <taxon>Deinococcales</taxon>
        <taxon>Deinococcaceae</taxon>
        <taxon>Deinococcus</taxon>
    </lineage>
</organism>
<keyword evidence="4 5" id="KW-0472">Membrane</keyword>